<dbReference type="GO" id="GO:0005739">
    <property type="term" value="C:mitochondrion"/>
    <property type="evidence" value="ECO:0007669"/>
    <property type="project" value="UniProtKB-ARBA"/>
</dbReference>
<keyword evidence="10" id="KW-0443">Lipid metabolism</keyword>
<dbReference type="UniPathway" id="UPA00359">
    <property type="reaction ID" value="UER00478"/>
</dbReference>
<dbReference type="Gene3D" id="3.30.1700.10">
    <property type="entry name" value="lpxc deacetylase, domain 2"/>
    <property type="match status" value="1"/>
</dbReference>
<comment type="similarity">
    <text evidence="3">Belongs to the LpxC family.</text>
</comment>
<evidence type="ECO:0000256" key="3">
    <source>
        <dbReference type="ARBA" id="ARBA00006170"/>
    </source>
</evidence>
<evidence type="ECO:0000256" key="1">
    <source>
        <dbReference type="ARBA" id="ARBA00001947"/>
    </source>
</evidence>
<keyword evidence="5" id="KW-0444">Lipid biosynthesis</keyword>
<keyword evidence="7" id="KW-0479">Metal-binding</keyword>
<keyword evidence="9" id="KW-0862">Zinc</keyword>
<dbReference type="EC" id="3.5.1.108" evidence="4"/>
<dbReference type="EMBL" id="KQ993813">
    <property type="protein sequence ID" value="KZV48786.1"/>
    <property type="molecule type" value="Genomic_DNA"/>
</dbReference>
<keyword evidence="6" id="KW-0441">Lipid A biosynthesis</keyword>
<dbReference type="GO" id="GO:0103117">
    <property type="term" value="F:UDP-3-O-acyl-N-acetylglucosamine deacetylase activity"/>
    <property type="evidence" value="ECO:0007669"/>
    <property type="project" value="UniProtKB-EC"/>
</dbReference>
<dbReference type="PANTHER" id="PTHR33694:SF1">
    <property type="entry name" value="UDP-3-O-ACYL-N-ACETYLGLUCOSAMINE DEACETYLASE 1, MITOCHONDRIAL-RELATED"/>
    <property type="match status" value="1"/>
</dbReference>
<protein>
    <recommendedName>
        <fullName evidence="4">UDP-3-O-acyl-N-acetylglucosamine deacetylase</fullName>
        <ecNumber evidence="4">3.5.1.108</ecNumber>
    </recommendedName>
</protein>
<evidence type="ECO:0000256" key="12">
    <source>
        <dbReference type="ARBA" id="ARBA00024987"/>
    </source>
</evidence>
<evidence type="ECO:0000256" key="10">
    <source>
        <dbReference type="ARBA" id="ARBA00023098"/>
    </source>
</evidence>
<dbReference type="GO" id="GO:0016020">
    <property type="term" value="C:membrane"/>
    <property type="evidence" value="ECO:0007669"/>
    <property type="project" value="GOC"/>
</dbReference>
<evidence type="ECO:0000256" key="6">
    <source>
        <dbReference type="ARBA" id="ARBA00022556"/>
    </source>
</evidence>
<dbReference type="Pfam" id="PF03331">
    <property type="entry name" value="LpxC"/>
    <property type="match status" value="1"/>
</dbReference>
<dbReference type="AlphaFoldDB" id="A0A2Z7CVC8"/>
<dbReference type="SUPFAM" id="SSF54211">
    <property type="entry name" value="Ribosomal protein S5 domain 2-like"/>
    <property type="match status" value="2"/>
</dbReference>
<comment type="pathway">
    <text evidence="2">Glycolipid biosynthesis; lipid IV(A) biosynthesis; lipid IV(A) from (3R)-3-hydroxytetradecanoyl-[acyl-carrier-protein] and UDP-N-acetyl-alpha-D-glucosamine: step 2/6.</text>
</comment>
<evidence type="ECO:0000256" key="11">
    <source>
        <dbReference type="ARBA" id="ARBA00024535"/>
    </source>
</evidence>
<reference evidence="13 14" key="1">
    <citation type="journal article" date="2015" name="Proc. Natl. Acad. Sci. U.S.A.">
        <title>The resurrection genome of Boea hygrometrica: A blueprint for survival of dehydration.</title>
        <authorList>
            <person name="Xiao L."/>
            <person name="Yang G."/>
            <person name="Zhang L."/>
            <person name="Yang X."/>
            <person name="Zhao S."/>
            <person name="Ji Z."/>
            <person name="Zhou Q."/>
            <person name="Hu M."/>
            <person name="Wang Y."/>
            <person name="Chen M."/>
            <person name="Xu Y."/>
            <person name="Jin H."/>
            <person name="Xiao X."/>
            <person name="Hu G."/>
            <person name="Bao F."/>
            <person name="Hu Y."/>
            <person name="Wan P."/>
            <person name="Li L."/>
            <person name="Deng X."/>
            <person name="Kuang T."/>
            <person name="Xiang C."/>
            <person name="Zhu J.K."/>
            <person name="Oliver M.J."/>
            <person name="He Y."/>
        </authorList>
    </citation>
    <scope>NUCLEOTIDE SEQUENCE [LARGE SCALE GENOMIC DNA]</scope>
    <source>
        <strain evidence="14">cv. XS01</strain>
    </source>
</reference>
<evidence type="ECO:0000256" key="2">
    <source>
        <dbReference type="ARBA" id="ARBA00005002"/>
    </source>
</evidence>
<dbReference type="InterPro" id="IPR004463">
    <property type="entry name" value="UDP-acyl_GlcNac_deAcase"/>
</dbReference>
<evidence type="ECO:0000256" key="5">
    <source>
        <dbReference type="ARBA" id="ARBA00022516"/>
    </source>
</evidence>
<evidence type="ECO:0000256" key="8">
    <source>
        <dbReference type="ARBA" id="ARBA00022801"/>
    </source>
</evidence>
<dbReference type="GO" id="GO:0046872">
    <property type="term" value="F:metal ion binding"/>
    <property type="evidence" value="ECO:0007669"/>
    <property type="project" value="UniProtKB-KW"/>
</dbReference>
<dbReference type="Proteomes" id="UP000250235">
    <property type="component" value="Unassembled WGS sequence"/>
</dbReference>
<name>A0A2Z7CVC8_9LAMI</name>
<dbReference type="OrthoDB" id="10265200at2759"/>
<dbReference type="Gene3D" id="3.30.230.20">
    <property type="entry name" value="lpxc deacetylase, domain 1"/>
    <property type="match status" value="1"/>
</dbReference>
<comment type="catalytic activity">
    <reaction evidence="11">
        <text>a UDP-3-O-[(3R)-3-hydroxyacyl]-N-acetyl-alpha-D-glucosamine + H2O = a UDP-3-O-[(3R)-3-hydroxyacyl]-alpha-D-glucosamine + acetate</text>
        <dbReference type="Rhea" id="RHEA:67816"/>
        <dbReference type="ChEBI" id="CHEBI:15377"/>
        <dbReference type="ChEBI" id="CHEBI:30089"/>
        <dbReference type="ChEBI" id="CHEBI:137740"/>
        <dbReference type="ChEBI" id="CHEBI:173225"/>
        <dbReference type="EC" id="3.5.1.108"/>
    </reaction>
</comment>
<gene>
    <name evidence="13" type="ORF">F511_17082</name>
</gene>
<dbReference type="InterPro" id="IPR020568">
    <property type="entry name" value="Ribosomal_Su5_D2-typ_SF"/>
</dbReference>
<accession>A0A2Z7CVC8</accession>
<dbReference type="GO" id="GO:2001289">
    <property type="term" value="P:lipid X metabolic process"/>
    <property type="evidence" value="ECO:0007669"/>
    <property type="project" value="UniProtKB-ARBA"/>
</dbReference>
<evidence type="ECO:0000256" key="4">
    <source>
        <dbReference type="ARBA" id="ARBA00012745"/>
    </source>
</evidence>
<evidence type="ECO:0000256" key="7">
    <source>
        <dbReference type="ARBA" id="ARBA00022723"/>
    </source>
</evidence>
<dbReference type="GO" id="GO:0009245">
    <property type="term" value="P:lipid A biosynthetic process"/>
    <property type="evidence" value="ECO:0007669"/>
    <property type="project" value="UniProtKB-KW"/>
</dbReference>
<evidence type="ECO:0000313" key="14">
    <source>
        <dbReference type="Proteomes" id="UP000250235"/>
    </source>
</evidence>
<evidence type="ECO:0000313" key="13">
    <source>
        <dbReference type="EMBL" id="KZV48786.1"/>
    </source>
</evidence>
<dbReference type="PANTHER" id="PTHR33694">
    <property type="entry name" value="UDP-3-O-ACYL-N-ACETYLGLUCOSAMINE DEACETYLASE 1, MITOCHONDRIAL-RELATED"/>
    <property type="match status" value="1"/>
</dbReference>
<sequence length="369" mass="40580">MSVGSAAAKSLKLSPLISWRNTGKLQQTLADCIKRSGRGLHSGDISTVRILPAEAGSGRYFVFRSNVIHASIDNAVKASALCTTLSRDGYSVRTVEHLLSALEASSVDNCCIEIEGSKPGDQSIEVPIFDGSAKEWVEAIDQVGLKVAVDCSGKCCEKMAPYLNEPVHVLKNDSFVTAFPHSKVRITCGIDFPQAPAIGCQWFSSSLFDGSFHFEQIASSRTFCLYEEVEHMRSLGLIKGGSAETAIICSVTSGWLNPPLRFHDEPCRHKVLDLIGDFSLLAQGGHQGLLVAHVIAYKVLNRGICKNRQGYVKDDLYNRLTRRVYSHNVSAENILHMRIEFVKSENILPYHIKSYQLVYAPGTIVLSIY</sequence>
<dbReference type="NCBIfam" id="TIGR00325">
    <property type="entry name" value="lpxC"/>
    <property type="match status" value="1"/>
</dbReference>
<comment type="cofactor">
    <cofactor evidence="1">
        <name>Zn(2+)</name>
        <dbReference type="ChEBI" id="CHEBI:29105"/>
    </cofactor>
</comment>
<proteinExistence type="inferred from homology"/>
<dbReference type="InterPro" id="IPR011334">
    <property type="entry name" value="UDP-acyl_GlcNac_deAcase_C"/>
</dbReference>
<evidence type="ECO:0000256" key="9">
    <source>
        <dbReference type="ARBA" id="ARBA00022833"/>
    </source>
</evidence>
<comment type="function">
    <text evidence="12">Involved in the biosynthesis of lipid A, a phosphorylated glycolipid that in bacteria anchors the lipopolysaccharide to the outer membrane of the cell. Lipid A-like molecules in plants may serve as structural components of the outer membranes of mitochondria and/or chloroplasts, or may be involved in signal transduction or plant defense responses.</text>
</comment>
<organism evidence="13 14">
    <name type="scientific">Dorcoceras hygrometricum</name>
    <dbReference type="NCBI Taxonomy" id="472368"/>
    <lineage>
        <taxon>Eukaryota</taxon>
        <taxon>Viridiplantae</taxon>
        <taxon>Streptophyta</taxon>
        <taxon>Embryophyta</taxon>
        <taxon>Tracheophyta</taxon>
        <taxon>Spermatophyta</taxon>
        <taxon>Magnoliopsida</taxon>
        <taxon>eudicotyledons</taxon>
        <taxon>Gunneridae</taxon>
        <taxon>Pentapetalae</taxon>
        <taxon>asterids</taxon>
        <taxon>lamiids</taxon>
        <taxon>Lamiales</taxon>
        <taxon>Gesneriaceae</taxon>
        <taxon>Didymocarpoideae</taxon>
        <taxon>Trichosporeae</taxon>
        <taxon>Loxocarpinae</taxon>
        <taxon>Dorcoceras</taxon>
    </lineage>
</organism>
<dbReference type="InterPro" id="IPR015870">
    <property type="entry name" value="UDP-acyl_N-AcGlcN_deAcase_N"/>
</dbReference>
<keyword evidence="8" id="KW-0378">Hydrolase</keyword>
<keyword evidence="14" id="KW-1185">Reference proteome</keyword>